<organism evidence="2 3">
    <name type="scientific">Streptomyces xiamenensis</name>
    <dbReference type="NCBI Taxonomy" id="408015"/>
    <lineage>
        <taxon>Bacteria</taxon>
        <taxon>Bacillati</taxon>
        <taxon>Actinomycetota</taxon>
        <taxon>Actinomycetes</taxon>
        <taxon>Kitasatosporales</taxon>
        <taxon>Streptomycetaceae</taxon>
        <taxon>Streptomyces</taxon>
    </lineage>
</organism>
<feature type="domain" description="HTH marR-type" evidence="1">
    <location>
        <begin position="33"/>
        <end position="130"/>
    </location>
</feature>
<keyword evidence="3" id="KW-1185">Reference proteome</keyword>
<protein>
    <submittedName>
        <fullName evidence="2">Winged helix DNA-binding domain protein</fullName>
    </submittedName>
</protein>
<dbReference type="SMART" id="SM00347">
    <property type="entry name" value="HTH_MARR"/>
    <property type="match status" value="1"/>
</dbReference>
<keyword evidence="2" id="KW-0238">DNA-binding</keyword>
<name>A0A0F7CQD5_9ACTN</name>
<dbReference type="Gene3D" id="1.10.10.10">
    <property type="entry name" value="Winged helix-like DNA-binding domain superfamily/Winged helix DNA-binding domain"/>
    <property type="match status" value="1"/>
</dbReference>
<evidence type="ECO:0000259" key="1">
    <source>
        <dbReference type="SMART" id="SM00347"/>
    </source>
</evidence>
<dbReference type="InterPro" id="IPR036390">
    <property type="entry name" value="WH_DNA-bd_sf"/>
</dbReference>
<dbReference type="PATRIC" id="fig|408015.6.peg.4896"/>
<reference evidence="2" key="1">
    <citation type="submission" date="2019-08" db="EMBL/GenBank/DDBJ databases">
        <title>Complete genome sequence of a mangrove-derived Streptomyces xiamenensis.</title>
        <authorList>
            <person name="Xu J."/>
        </authorList>
    </citation>
    <scope>NUCLEOTIDE SEQUENCE</scope>
    <source>
        <strain evidence="2">318</strain>
    </source>
</reference>
<dbReference type="RefSeq" id="WP_046725096.1">
    <property type="nucleotide sequence ID" value="NZ_CP009922.3"/>
</dbReference>
<dbReference type="EMBL" id="CP009922">
    <property type="protein sequence ID" value="AKG46221.1"/>
    <property type="molecule type" value="Genomic_DNA"/>
</dbReference>
<dbReference type="Pfam" id="PF21863">
    <property type="entry name" value="HTH_67"/>
    <property type="match status" value="1"/>
</dbReference>
<dbReference type="InterPro" id="IPR000835">
    <property type="entry name" value="HTH_MarR-typ"/>
</dbReference>
<dbReference type="STRING" id="408015.SXIM_48370"/>
<dbReference type="KEGG" id="sxi:SXIM_48370"/>
<dbReference type="Proteomes" id="UP000034034">
    <property type="component" value="Chromosome"/>
</dbReference>
<dbReference type="InterPro" id="IPR054058">
    <property type="entry name" value="HTH_67"/>
</dbReference>
<sequence>MTSLPQQPNVREQRPFGYWLKHIDGAIEENMSRLLARDGLNRRGWQVLNTLSYGPITVAELDDTMAAFLSPDKPTTRPVVDRLAERGWTSTADDGAVTLTGEGRRAHQRISEQTGALRVRMMECLSPEQYTVLMELLQRVATQLDALAVETPGR</sequence>
<evidence type="ECO:0000313" key="2">
    <source>
        <dbReference type="EMBL" id="AKG46221.1"/>
    </source>
</evidence>
<dbReference type="HOGENOM" id="CLU_116754_1_0_11"/>
<dbReference type="InterPro" id="IPR036388">
    <property type="entry name" value="WH-like_DNA-bd_sf"/>
</dbReference>
<dbReference type="SUPFAM" id="SSF46785">
    <property type="entry name" value="Winged helix' DNA-binding domain"/>
    <property type="match status" value="1"/>
</dbReference>
<dbReference type="GO" id="GO:0003677">
    <property type="term" value="F:DNA binding"/>
    <property type="evidence" value="ECO:0007669"/>
    <property type="project" value="UniProtKB-KW"/>
</dbReference>
<dbReference type="GO" id="GO:0003700">
    <property type="term" value="F:DNA-binding transcription factor activity"/>
    <property type="evidence" value="ECO:0007669"/>
    <property type="project" value="InterPro"/>
</dbReference>
<evidence type="ECO:0000313" key="3">
    <source>
        <dbReference type="Proteomes" id="UP000034034"/>
    </source>
</evidence>
<proteinExistence type="predicted"/>
<accession>A0A0F7CQD5</accession>
<dbReference type="AlphaFoldDB" id="A0A0F7CQD5"/>
<gene>
    <name evidence="2" type="ORF">SXIM_48370</name>
</gene>